<evidence type="ECO:0000256" key="5">
    <source>
        <dbReference type="PIRSR" id="PIRSR001430-1"/>
    </source>
</evidence>
<keyword evidence="3 4" id="KW-0413">Isomerase</keyword>
<dbReference type="HAMAP" id="MF_00171">
    <property type="entry name" value="TruA"/>
    <property type="match status" value="1"/>
</dbReference>
<dbReference type="Pfam" id="PF01416">
    <property type="entry name" value="PseudoU_synth_1"/>
    <property type="match status" value="2"/>
</dbReference>
<dbReference type="PANTHER" id="PTHR11142:SF0">
    <property type="entry name" value="TRNA PSEUDOURIDINE SYNTHASE-LIKE 1"/>
    <property type="match status" value="1"/>
</dbReference>
<dbReference type="Gene3D" id="3.30.70.660">
    <property type="entry name" value="Pseudouridine synthase I, catalytic domain, C-terminal subdomain"/>
    <property type="match status" value="1"/>
</dbReference>
<evidence type="ECO:0000256" key="2">
    <source>
        <dbReference type="ARBA" id="ARBA00022694"/>
    </source>
</evidence>
<dbReference type="Gene3D" id="3.30.70.580">
    <property type="entry name" value="Pseudouridine synthase I, catalytic domain, N-terminal subdomain"/>
    <property type="match status" value="1"/>
</dbReference>
<feature type="active site" description="Nucleophile" evidence="4 5">
    <location>
        <position position="54"/>
    </location>
</feature>
<dbReference type="PANTHER" id="PTHR11142">
    <property type="entry name" value="PSEUDOURIDYLATE SYNTHASE"/>
    <property type="match status" value="1"/>
</dbReference>
<comment type="subunit">
    <text evidence="4">Homodimer.</text>
</comment>
<dbReference type="AlphaFoldDB" id="A0A0C1QM24"/>
<dbReference type="GO" id="GO:0160147">
    <property type="term" value="F:tRNA pseudouridine(38-40) synthase activity"/>
    <property type="evidence" value="ECO:0007669"/>
    <property type="project" value="UniProtKB-EC"/>
</dbReference>
<dbReference type="PATRIC" id="fig|86105.3.peg.1283"/>
<dbReference type="FunFam" id="3.30.70.580:FF:000001">
    <property type="entry name" value="tRNA pseudouridine synthase A"/>
    <property type="match status" value="1"/>
</dbReference>
<dbReference type="EMBL" id="JSWE01000124">
    <property type="protein sequence ID" value="KIE05113.1"/>
    <property type="molecule type" value="Genomic_DNA"/>
</dbReference>
<comment type="similarity">
    <text evidence="1 4 7">Belongs to the tRNA pseudouridine synthase TruA family.</text>
</comment>
<evidence type="ECO:0000313" key="10">
    <source>
        <dbReference type="Proteomes" id="UP000031258"/>
    </source>
</evidence>
<evidence type="ECO:0000256" key="3">
    <source>
        <dbReference type="ARBA" id="ARBA00023235"/>
    </source>
</evidence>
<reference evidence="9 10" key="1">
    <citation type="submission" date="2014-11" db="EMBL/GenBank/DDBJ databases">
        <title>A Rickettsiales Symbiont of Amoebae With Ancient Features.</title>
        <authorList>
            <person name="Schulz F."/>
            <person name="Martijn J."/>
            <person name="Wascher F."/>
            <person name="Kostanjsek R."/>
            <person name="Ettema T.J."/>
            <person name="Horn M."/>
        </authorList>
    </citation>
    <scope>NUCLEOTIDE SEQUENCE [LARGE SCALE GENOMIC DNA]</scope>
    <source>
        <strain evidence="9 10">UWC36</strain>
    </source>
</reference>
<dbReference type="InterPro" id="IPR020097">
    <property type="entry name" value="PsdUridine_synth_TruA_a/b_dom"/>
</dbReference>
<keyword evidence="10" id="KW-1185">Reference proteome</keyword>
<dbReference type="STRING" id="86105.NF27_EY02090"/>
<comment type="function">
    <text evidence="4">Formation of pseudouridine at positions 38, 39 and 40 in the anticodon stem and loop of transfer RNAs.</text>
</comment>
<dbReference type="NCBIfam" id="TIGR00071">
    <property type="entry name" value="hisT_truA"/>
    <property type="match status" value="1"/>
</dbReference>
<feature type="domain" description="Pseudouridine synthase I TruA alpha/beta" evidence="8">
    <location>
        <begin position="10"/>
        <end position="107"/>
    </location>
</feature>
<dbReference type="InterPro" id="IPR020094">
    <property type="entry name" value="TruA/RsuA/RluB/E/F_N"/>
</dbReference>
<dbReference type="InterPro" id="IPR001406">
    <property type="entry name" value="PsdUridine_synth_TruA"/>
</dbReference>
<name>A0A0C1QM24_9RICK</name>
<gene>
    <name evidence="9" type="primary">truA_2</name>
    <name evidence="4" type="synonym">truA</name>
    <name evidence="9" type="ORF">NF27_EY02090</name>
</gene>
<dbReference type="CDD" id="cd02570">
    <property type="entry name" value="PseudoU_synth_EcTruA"/>
    <property type="match status" value="1"/>
</dbReference>
<dbReference type="InterPro" id="IPR020103">
    <property type="entry name" value="PsdUridine_synth_cat_dom_sf"/>
</dbReference>
<comment type="caution">
    <text evidence="4">Lacks conserved residue(s) required for the propagation of feature annotation.</text>
</comment>
<dbReference type="EC" id="5.4.99.12" evidence="4"/>
<protein>
    <recommendedName>
        <fullName evidence="4">tRNA pseudouridine synthase A</fullName>
        <ecNumber evidence="4">5.4.99.12</ecNumber>
    </recommendedName>
    <alternativeName>
        <fullName evidence="4">tRNA pseudouridine(38-40) synthase</fullName>
    </alternativeName>
    <alternativeName>
        <fullName evidence="4">tRNA pseudouridylate synthase I</fullName>
    </alternativeName>
    <alternativeName>
        <fullName evidence="4">tRNA-uridine isomerase I</fullName>
    </alternativeName>
</protein>
<dbReference type="SUPFAM" id="SSF55120">
    <property type="entry name" value="Pseudouridine synthase"/>
    <property type="match status" value="1"/>
</dbReference>
<dbReference type="GO" id="GO:0003723">
    <property type="term" value="F:RNA binding"/>
    <property type="evidence" value="ECO:0007669"/>
    <property type="project" value="InterPro"/>
</dbReference>
<feature type="binding site" evidence="4 6">
    <location>
        <position position="113"/>
    </location>
    <ligand>
        <name>substrate</name>
    </ligand>
</feature>
<evidence type="ECO:0000256" key="1">
    <source>
        <dbReference type="ARBA" id="ARBA00009375"/>
    </source>
</evidence>
<proteinExistence type="inferred from homology"/>
<dbReference type="PIRSF" id="PIRSF001430">
    <property type="entry name" value="tRNA_psdUrid_synth"/>
    <property type="match status" value="1"/>
</dbReference>
<evidence type="ECO:0000256" key="4">
    <source>
        <dbReference type="HAMAP-Rule" id="MF_00171"/>
    </source>
</evidence>
<dbReference type="GO" id="GO:0031119">
    <property type="term" value="P:tRNA pseudouridine synthesis"/>
    <property type="evidence" value="ECO:0007669"/>
    <property type="project" value="UniProtKB-UniRule"/>
</dbReference>
<evidence type="ECO:0000256" key="7">
    <source>
        <dbReference type="RuleBase" id="RU003792"/>
    </source>
</evidence>
<evidence type="ECO:0000256" key="6">
    <source>
        <dbReference type="PIRSR" id="PIRSR001430-2"/>
    </source>
</evidence>
<feature type="domain" description="Pseudouridine synthase I TruA alpha/beta" evidence="8">
    <location>
        <begin position="146"/>
        <end position="247"/>
    </location>
</feature>
<sequence>MKLKRYRITIEYDGTGLVGWQRQRTGISVQGLIEESIYKLSMENVTVYGAGRTDAGVHAYAQVAHFDLVKEFPPHKIRDALNHFLQPNLVSIIKAEQVASDFHARFDAKQRSYIYKIVNRSSPLTLDNNKAWHVIKKLNIRDMQEAADFLIGKHDLSSFRSVYCQSDTSIKSIDEIKILENCNEVLINIAAPSFLHNQVRIIVGTLVKIGKGEWNVEKMKEIIAARNRTAAGSTAPPYGLYFKNVIY</sequence>
<evidence type="ECO:0000259" key="8">
    <source>
        <dbReference type="Pfam" id="PF01416"/>
    </source>
</evidence>
<comment type="catalytic activity">
    <reaction evidence="4 7">
        <text>uridine(38/39/40) in tRNA = pseudouridine(38/39/40) in tRNA</text>
        <dbReference type="Rhea" id="RHEA:22376"/>
        <dbReference type="Rhea" id="RHEA-COMP:10085"/>
        <dbReference type="Rhea" id="RHEA-COMP:10087"/>
        <dbReference type="ChEBI" id="CHEBI:65314"/>
        <dbReference type="ChEBI" id="CHEBI:65315"/>
        <dbReference type="EC" id="5.4.99.12"/>
    </reaction>
</comment>
<comment type="caution">
    <text evidence="9">The sequence shown here is derived from an EMBL/GenBank/DDBJ whole genome shotgun (WGS) entry which is preliminary data.</text>
</comment>
<evidence type="ECO:0000313" key="9">
    <source>
        <dbReference type="EMBL" id="KIE05113.1"/>
    </source>
</evidence>
<organism evidence="9 10">
    <name type="scientific">Candidatus Jidaibacter acanthamoebae</name>
    <dbReference type="NCBI Taxonomy" id="86105"/>
    <lineage>
        <taxon>Bacteria</taxon>
        <taxon>Pseudomonadati</taxon>
        <taxon>Pseudomonadota</taxon>
        <taxon>Alphaproteobacteria</taxon>
        <taxon>Rickettsiales</taxon>
        <taxon>Candidatus Midichloriaceae</taxon>
        <taxon>Candidatus Jidaibacter</taxon>
    </lineage>
</organism>
<dbReference type="Proteomes" id="UP000031258">
    <property type="component" value="Unassembled WGS sequence"/>
</dbReference>
<dbReference type="InterPro" id="IPR020095">
    <property type="entry name" value="PsdUridine_synth_TruA_C"/>
</dbReference>
<keyword evidence="2 4" id="KW-0819">tRNA processing</keyword>
<accession>A0A0C1QM24</accession>